<gene>
    <name evidence="1" type="ORF">D5018_16475</name>
</gene>
<name>A0A3L8PT91_9GAMM</name>
<sequence length="69" mass="7782">MQPKLMRASLWVQREFSKGSAPSHVTIRKWIQNGVIAGRMINGCAYVFDDQCAGIDSQVTKIVDDLMRL</sequence>
<evidence type="ECO:0008006" key="3">
    <source>
        <dbReference type="Google" id="ProtNLM"/>
    </source>
</evidence>
<dbReference type="EMBL" id="QZEI01000063">
    <property type="protein sequence ID" value="RLV58615.1"/>
    <property type="molecule type" value="Genomic_DNA"/>
</dbReference>
<organism evidence="1 2">
    <name type="scientific">Parashewanella curva</name>
    <dbReference type="NCBI Taxonomy" id="2338552"/>
    <lineage>
        <taxon>Bacteria</taxon>
        <taxon>Pseudomonadati</taxon>
        <taxon>Pseudomonadota</taxon>
        <taxon>Gammaproteobacteria</taxon>
        <taxon>Alteromonadales</taxon>
        <taxon>Shewanellaceae</taxon>
        <taxon>Parashewanella</taxon>
    </lineage>
</organism>
<comment type="caution">
    <text evidence="1">The sequence shown here is derived from an EMBL/GenBank/DDBJ whole genome shotgun (WGS) entry which is preliminary data.</text>
</comment>
<dbReference type="OrthoDB" id="6627330at2"/>
<reference evidence="1 2" key="1">
    <citation type="submission" date="2018-09" db="EMBL/GenBank/DDBJ databases">
        <title>Phylogeny of the Shewanellaceae, and recommendation for two new genera, Pseudoshewanella and Parashewanella.</title>
        <authorList>
            <person name="Wang G."/>
        </authorList>
    </citation>
    <scope>NUCLEOTIDE SEQUENCE [LARGE SCALE GENOMIC DNA]</scope>
    <source>
        <strain evidence="1 2">C51</strain>
    </source>
</reference>
<proteinExistence type="predicted"/>
<protein>
    <recommendedName>
        <fullName evidence="3">Excisionase</fullName>
    </recommendedName>
</protein>
<dbReference type="AlphaFoldDB" id="A0A3L8PT91"/>
<evidence type="ECO:0000313" key="2">
    <source>
        <dbReference type="Proteomes" id="UP000281474"/>
    </source>
</evidence>
<accession>A0A3L8PT91</accession>
<keyword evidence="2" id="KW-1185">Reference proteome</keyword>
<dbReference type="Proteomes" id="UP000281474">
    <property type="component" value="Unassembled WGS sequence"/>
</dbReference>
<dbReference type="RefSeq" id="WP_121840090.1">
    <property type="nucleotide sequence ID" value="NZ_ML014812.1"/>
</dbReference>
<evidence type="ECO:0000313" key="1">
    <source>
        <dbReference type="EMBL" id="RLV58615.1"/>
    </source>
</evidence>